<dbReference type="EnsemblPlants" id="evm.model.05.998">
    <property type="protein sequence ID" value="cds.evm.model.05.998"/>
    <property type="gene ID" value="evm.TU.05.998"/>
</dbReference>
<feature type="compositionally biased region" description="Basic and acidic residues" evidence="1">
    <location>
        <begin position="352"/>
        <end position="361"/>
    </location>
</feature>
<reference evidence="2" key="1">
    <citation type="submission" date="2018-11" db="EMBL/GenBank/DDBJ databases">
        <authorList>
            <person name="Grassa J C."/>
        </authorList>
    </citation>
    <scope>NUCLEOTIDE SEQUENCE [LARGE SCALE GENOMIC DNA]</scope>
</reference>
<reference evidence="2" key="2">
    <citation type="submission" date="2021-03" db="UniProtKB">
        <authorList>
            <consortium name="EnsemblPlants"/>
        </authorList>
    </citation>
    <scope>IDENTIFICATION</scope>
</reference>
<dbReference type="AlphaFoldDB" id="A0A803PSQ2"/>
<dbReference type="EMBL" id="UZAU01000484">
    <property type="status" value="NOT_ANNOTATED_CDS"/>
    <property type="molecule type" value="Genomic_DNA"/>
</dbReference>
<keyword evidence="3" id="KW-1185">Reference proteome</keyword>
<evidence type="ECO:0000313" key="3">
    <source>
        <dbReference type="Proteomes" id="UP000596661"/>
    </source>
</evidence>
<sequence>MVEIFKSGYCSSVLVSNLSVIGAVMVVDGGYGDVVVTVITLTFAPLLRGTGFHFHGMAAPVWLEFRFKNLPDFCHYCGRLSHIMNHYYEFLAKCDSSSAPHLLRYDQSLGAKIRITLNPFYIACLRTRLRPHIANPTSLAPTPHYRLHQPPIISEGLFNEPTSAYGVQQLSKPQTTPMGFYMAHSSPNVLTSHTHNLNQPTLPTTTWLYPPAPVTATQTAHTQGESNFLTQTNTIPTSSSPSPPITTTEQLTIPLPKAISTSAETIVATNGAPQHVVPVSQAFSTILADLNLIQPLRFVIGAPSNPAPTTSGIRKNRPKRTDCLNAAEFRKMLKRTHNLSKSLDEETVEEAGDAHRTRLEP</sequence>
<name>A0A803PSQ2_CANSA</name>
<evidence type="ECO:0000313" key="2">
    <source>
        <dbReference type="EnsemblPlants" id="cds.evm.model.05.998"/>
    </source>
</evidence>
<dbReference type="Gramene" id="evm.model.05.998">
    <property type="protein sequence ID" value="cds.evm.model.05.998"/>
    <property type="gene ID" value="evm.TU.05.998"/>
</dbReference>
<feature type="region of interest" description="Disordered" evidence="1">
    <location>
        <begin position="337"/>
        <end position="361"/>
    </location>
</feature>
<evidence type="ECO:0008006" key="4">
    <source>
        <dbReference type="Google" id="ProtNLM"/>
    </source>
</evidence>
<organism evidence="2 3">
    <name type="scientific">Cannabis sativa</name>
    <name type="common">Hemp</name>
    <name type="synonym">Marijuana</name>
    <dbReference type="NCBI Taxonomy" id="3483"/>
    <lineage>
        <taxon>Eukaryota</taxon>
        <taxon>Viridiplantae</taxon>
        <taxon>Streptophyta</taxon>
        <taxon>Embryophyta</taxon>
        <taxon>Tracheophyta</taxon>
        <taxon>Spermatophyta</taxon>
        <taxon>Magnoliopsida</taxon>
        <taxon>eudicotyledons</taxon>
        <taxon>Gunneridae</taxon>
        <taxon>Pentapetalae</taxon>
        <taxon>rosids</taxon>
        <taxon>fabids</taxon>
        <taxon>Rosales</taxon>
        <taxon>Cannabaceae</taxon>
        <taxon>Cannabis</taxon>
    </lineage>
</organism>
<evidence type="ECO:0000256" key="1">
    <source>
        <dbReference type="SAM" id="MobiDB-lite"/>
    </source>
</evidence>
<protein>
    <recommendedName>
        <fullName evidence="4">Zinc knuckle CX2CX4HX4C domain-containing protein</fullName>
    </recommendedName>
</protein>
<dbReference type="Proteomes" id="UP000596661">
    <property type="component" value="Chromosome 5"/>
</dbReference>
<accession>A0A803PSQ2</accession>
<proteinExistence type="predicted"/>